<evidence type="ECO:0000256" key="2">
    <source>
        <dbReference type="ARBA" id="ARBA00022692"/>
    </source>
</evidence>
<evidence type="ECO:0000256" key="4">
    <source>
        <dbReference type="ARBA" id="ARBA00023136"/>
    </source>
</evidence>
<evidence type="ECO:0000259" key="5">
    <source>
        <dbReference type="Pfam" id="PF01094"/>
    </source>
</evidence>
<accession>A0A553NSE6</accession>
<keyword evidence="3" id="KW-1133">Transmembrane helix</keyword>
<feature type="domain" description="Receptor ligand binding region" evidence="5">
    <location>
        <begin position="65"/>
        <end position="165"/>
    </location>
</feature>
<dbReference type="Pfam" id="PF01094">
    <property type="entry name" value="ANF_receptor"/>
    <property type="match status" value="1"/>
</dbReference>
<name>A0A553NSE6_TIGCA</name>
<evidence type="ECO:0000256" key="1">
    <source>
        <dbReference type="ARBA" id="ARBA00004370"/>
    </source>
</evidence>
<keyword evidence="2" id="KW-0812">Transmembrane</keyword>
<dbReference type="Proteomes" id="UP000318571">
    <property type="component" value="Chromosome 1"/>
</dbReference>
<dbReference type="GO" id="GO:0007165">
    <property type="term" value="P:signal transduction"/>
    <property type="evidence" value="ECO:0007669"/>
    <property type="project" value="TreeGrafter"/>
</dbReference>
<evidence type="ECO:0000313" key="6">
    <source>
        <dbReference type="EMBL" id="TRY68352.1"/>
    </source>
</evidence>
<dbReference type="PANTHER" id="PTHR44755">
    <property type="entry name" value="NATRIURETIC PEPTIDE RECEPTOR 3-RELATED"/>
    <property type="match status" value="1"/>
</dbReference>
<protein>
    <recommendedName>
        <fullName evidence="5">Receptor ligand binding region domain-containing protein</fullName>
    </recommendedName>
</protein>
<dbReference type="Gene3D" id="3.40.50.2300">
    <property type="match status" value="1"/>
</dbReference>
<dbReference type="InterPro" id="IPR028082">
    <property type="entry name" value="Peripla_BP_I"/>
</dbReference>
<dbReference type="SUPFAM" id="SSF53822">
    <property type="entry name" value="Periplasmic binding protein-like I"/>
    <property type="match status" value="1"/>
</dbReference>
<evidence type="ECO:0000256" key="3">
    <source>
        <dbReference type="ARBA" id="ARBA00022989"/>
    </source>
</evidence>
<dbReference type="GO" id="GO:0017046">
    <property type="term" value="F:peptide hormone binding"/>
    <property type="evidence" value="ECO:0007669"/>
    <property type="project" value="TreeGrafter"/>
</dbReference>
<keyword evidence="4" id="KW-0472">Membrane</keyword>
<comment type="subcellular location">
    <subcellularLocation>
        <location evidence="1">Membrane</location>
    </subcellularLocation>
</comment>
<keyword evidence="7" id="KW-1185">Reference proteome</keyword>
<evidence type="ECO:0000313" key="7">
    <source>
        <dbReference type="Proteomes" id="UP000318571"/>
    </source>
</evidence>
<organism evidence="6 7">
    <name type="scientific">Tigriopus californicus</name>
    <name type="common">Marine copepod</name>
    <dbReference type="NCBI Taxonomy" id="6832"/>
    <lineage>
        <taxon>Eukaryota</taxon>
        <taxon>Metazoa</taxon>
        <taxon>Ecdysozoa</taxon>
        <taxon>Arthropoda</taxon>
        <taxon>Crustacea</taxon>
        <taxon>Multicrustacea</taxon>
        <taxon>Hexanauplia</taxon>
        <taxon>Copepoda</taxon>
        <taxon>Harpacticoida</taxon>
        <taxon>Harpacticidae</taxon>
        <taxon>Tigriopus</taxon>
    </lineage>
</organism>
<dbReference type="InterPro" id="IPR001828">
    <property type="entry name" value="ANF_lig-bd_rcpt"/>
</dbReference>
<dbReference type="GO" id="GO:0016020">
    <property type="term" value="C:membrane"/>
    <property type="evidence" value="ECO:0007669"/>
    <property type="project" value="UniProtKB-SubCell"/>
</dbReference>
<dbReference type="PANTHER" id="PTHR44755:SF11">
    <property type="entry name" value="ATRIAL NATRIURETIC PEPTIDE RECEPTOR 3 ISOFORM X1"/>
    <property type="match status" value="1"/>
</dbReference>
<gene>
    <name evidence="6" type="ORF">TCAL_14248</name>
</gene>
<comment type="caution">
    <text evidence="6">The sequence shown here is derived from an EMBL/GenBank/DDBJ whole genome shotgun (WGS) entry which is preliminary data.</text>
</comment>
<dbReference type="GO" id="GO:0038023">
    <property type="term" value="F:signaling receptor activity"/>
    <property type="evidence" value="ECO:0007669"/>
    <property type="project" value="TreeGrafter"/>
</dbReference>
<reference evidence="6 7" key="1">
    <citation type="journal article" date="2018" name="Nat. Ecol. Evol.">
        <title>Genomic signatures of mitonuclear coevolution across populations of Tigriopus californicus.</title>
        <authorList>
            <person name="Barreto F.S."/>
            <person name="Watson E.T."/>
            <person name="Lima T.G."/>
            <person name="Willett C.S."/>
            <person name="Edmands S."/>
            <person name="Li W."/>
            <person name="Burton R.S."/>
        </authorList>
    </citation>
    <scope>NUCLEOTIDE SEQUENCE [LARGE SCALE GENOMIC DNA]</scope>
    <source>
        <strain evidence="6 7">San Diego</strain>
    </source>
</reference>
<sequence>MSLAKPGFLWPHTSHQPIPAVNYTSNNTIQVSVILPNETDIPDIMAAQHSAGMGILVGFQTASKRGILPEGLYFNLTFRDSGCDITRSNWALYQAGLENMNVVFGPSCDYALAPVGRLMKYFNVPLLTAGGFAEDFSMPKLTPDSEFYLMTRTGPSFTGIAQTIRQFFAE</sequence>
<proteinExistence type="predicted"/>
<dbReference type="STRING" id="6832.A0A553NSE6"/>
<dbReference type="AlphaFoldDB" id="A0A553NSE6"/>
<dbReference type="EMBL" id="VCGU01000010">
    <property type="protein sequence ID" value="TRY68352.1"/>
    <property type="molecule type" value="Genomic_DNA"/>
</dbReference>
<dbReference type="InterPro" id="IPR052612">
    <property type="entry name" value="ANP_Clearance_Receptor"/>
</dbReference>